<dbReference type="Proteomes" id="UP000261540">
    <property type="component" value="Unplaced"/>
</dbReference>
<name>A0A3B3QYW2_9TELE</name>
<reference evidence="1" key="1">
    <citation type="submission" date="2025-08" db="UniProtKB">
        <authorList>
            <consortium name="Ensembl"/>
        </authorList>
    </citation>
    <scope>IDENTIFICATION</scope>
</reference>
<dbReference type="STRING" id="1676925.ENSPKIP00000011717"/>
<keyword evidence="2" id="KW-1185">Reference proteome</keyword>
<dbReference type="GeneTree" id="ENSGT00940000176900"/>
<dbReference type="AlphaFoldDB" id="A0A3B3QYW2"/>
<dbReference type="Ensembl" id="ENSPKIT00000023666.1">
    <property type="protein sequence ID" value="ENSPKIP00000011717.1"/>
    <property type="gene ID" value="ENSPKIG00000018696.1"/>
</dbReference>
<organism evidence="1 2">
    <name type="scientific">Paramormyrops kingsleyae</name>
    <dbReference type="NCBI Taxonomy" id="1676925"/>
    <lineage>
        <taxon>Eukaryota</taxon>
        <taxon>Metazoa</taxon>
        <taxon>Chordata</taxon>
        <taxon>Craniata</taxon>
        <taxon>Vertebrata</taxon>
        <taxon>Euteleostomi</taxon>
        <taxon>Actinopterygii</taxon>
        <taxon>Neopterygii</taxon>
        <taxon>Teleostei</taxon>
        <taxon>Osteoglossocephala</taxon>
        <taxon>Osteoglossomorpha</taxon>
        <taxon>Osteoglossiformes</taxon>
        <taxon>Mormyridae</taxon>
        <taxon>Paramormyrops</taxon>
    </lineage>
</organism>
<evidence type="ECO:0000313" key="1">
    <source>
        <dbReference type="Ensembl" id="ENSPKIP00000011717.1"/>
    </source>
</evidence>
<reference evidence="1" key="2">
    <citation type="submission" date="2025-09" db="UniProtKB">
        <authorList>
            <consortium name="Ensembl"/>
        </authorList>
    </citation>
    <scope>IDENTIFICATION</scope>
</reference>
<protein>
    <submittedName>
        <fullName evidence="1">Uncharacterized protein</fullName>
    </submittedName>
</protein>
<proteinExistence type="predicted"/>
<evidence type="ECO:0000313" key="2">
    <source>
        <dbReference type="Proteomes" id="UP000261540"/>
    </source>
</evidence>
<dbReference type="SUPFAM" id="SSF46966">
    <property type="entry name" value="Spectrin repeat"/>
    <property type="match status" value="1"/>
</dbReference>
<sequence>DCSASCVYIAVSMFQDLQAQMKDFEASAEPLQEWLNVTEAAVQDSSTCLQDLPSKKQELQRLQV</sequence>
<accession>A0A3B3QYW2</accession>